<dbReference type="GO" id="GO:0009786">
    <property type="term" value="P:regulation of asymmetric cell division"/>
    <property type="evidence" value="ECO:0007669"/>
    <property type="project" value="InterPro"/>
</dbReference>
<feature type="compositionally biased region" description="Basic and acidic residues" evidence="1">
    <location>
        <begin position="358"/>
        <end position="372"/>
    </location>
</feature>
<keyword evidence="3" id="KW-1185">Reference proteome</keyword>
<accession>A0A5J5AT01</accession>
<evidence type="ECO:0000313" key="3">
    <source>
        <dbReference type="Proteomes" id="UP000325577"/>
    </source>
</evidence>
<dbReference type="AlphaFoldDB" id="A0A5J5AT01"/>
<reference evidence="2 3" key="1">
    <citation type="submission" date="2019-09" db="EMBL/GenBank/DDBJ databases">
        <title>A chromosome-level genome assembly of the Chinese tupelo Nyssa sinensis.</title>
        <authorList>
            <person name="Yang X."/>
            <person name="Kang M."/>
            <person name="Yang Y."/>
            <person name="Xiong H."/>
            <person name="Wang M."/>
            <person name="Zhang Z."/>
            <person name="Wang Z."/>
            <person name="Wu H."/>
            <person name="Ma T."/>
            <person name="Liu J."/>
            <person name="Xi Z."/>
        </authorList>
    </citation>
    <scope>NUCLEOTIDE SEQUENCE [LARGE SCALE GENOMIC DNA]</scope>
    <source>
        <strain evidence="2">J267</strain>
        <tissue evidence="2">Leaf</tissue>
    </source>
</reference>
<sequence>MKENQNGFLCDQKGCGRDADLLAYEMDNKDEFWKGPEIDCSMIVNDFSKADESEVRDSVTLCTTPSKMELFEKETTFYTDKNVMECELPELIVCYKESTYHVVKDICVDEGVPSKDKILIESCKDGHKGHHIFLPSNGDENSDITKERVDIELLFPDGLKSSSEKDHDRDTANVCGTKERVGVQLLTQTLDGLKSSSEKVYDRDAANVCGNNERVDTELLTFDGLKSSSENDFDQDASNECCSEDSMQKSEANYKATDNVADDVSKENMHTSMLLVQGFGGPKPLRSFLESSDYSGNEVKQVSGQISRVEPVLESPAVVSAAEESTKSNPAGDIFYNSKVESGAITFDFNSTTLAESSTDKRPETVDRENTLKPENVPNHGDGISDSLSVASQVQHGLGESSFSAAGVVSGRITYSGPIAYSGSVSLRSDSSTASTRSFAFPILQSEWNSSPVRMVKADRSRFPKHRAHDPQFALTTLPRKLRLLEEATLTGHGGEDFVSYNKQKEAFSGKQQEKEADMMHASKGTWKEWVERTDTSQFFTMDYSHVRRRRPIHNKFVPVGP</sequence>
<dbReference type="Proteomes" id="UP000325577">
    <property type="component" value="Linkage Group LG19"/>
</dbReference>
<dbReference type="PANTHER" id="PTHR33914">
    <property type="entry name" value="18S PRE-RIBOSOMAL ASSEMBLY PROTEIN GAR2-LIKE PROTEIN"/>
    <property type="match status" value="1"/>
</dbReference>
<evidence type="ECO:0000313" key="2">
    <source>
        <dbReference type="EMBL" id="KAA8532852.1"/>
    </source>
</evidence>
<name>A0A5J5AT01_9ASTE</name>
<organism evidence="2 3">
    <name type="scientific">Nyssa sinensis</name>
    <dbReference type="NCBI Taxonomy" id="561372"/>
    <lineage>
        <taxon>Eukaryota</taxon>
        <taxon>Viridiplantae</taxon>
        <taxon>Streptophyta</taxon>
        <taxon>Embryophyta</taxon>
        <taxon>Tracheophyta</taxon>
        <taxon>Spermatophyta</taxon>
        <taxon>Magnoliopsida</taxon>
        <taxon>eudicotyledons</taxon>
        <taxon>Gunneridae</taxon>
        <taxon>Pentapetalae</taxon>
        <taxon>asterids</taxon>
        <taxon>Cornales</taxon>
        <taxon>Nyssaceae</taxon>
        <taxon>Nyssa</taxon>
    </lineage>
</organism>
<gene>
    <name evidence="2" type="ORF">F0562_033031</name>
</gene>
<dbReference type="OrthoDB" id="1911032at2759"/>
<dbReference type="EMBL" id="CM018042">
    <property type="protein sequence ID" value="KAA8532852.1"/>
    <property type="molecule type" value="Genomic_DNA"/>
</dbReference>
<evidence type="ECO:0000256" key="1">
    <source>
        <dbReference type="SAM" id="MobiDB-lite"/>
    </source>
</evidence>
<feature type="region of interest" description="Disordered" evidence="1">
    <location>
        <begin position="354"/>
        <end position="382"/>
    </location>
</feature>
<dbReference type="PANTHER" id="PTHR33914:SF2">
    <property type="entry name" value="OS02G0582100 PROTEIN"/>
    <property type="match status" value="1"/>
</dbReference>
<proteinExistence type="predicted"/>
<dbReference type="InterPro" id="IPR040378">
    <property type="entry name" value="BASL"/>
</dbReference>
<protein>
    <submittedName>
        <fullName evidence="2">Uncharacterized protein</fullName>
    </submittedName>
</protein>